<gene>
    <name evidence="2" type="ORF">C1H76_8550</name>
</gene>
<proteinExistence type="predicted"/>
<name>A0A4U7AUQ3_9PEZI</name>
<reference evidence="2 3" key="1">
    <citation type="submission" date="2018-02" db="EMBL/GenBank/DDBJ databases">
        <title>Draft genome sequences of Elsinoe sp., causing black scab on jojoba.</title>
        <authorList>
            <person name="Stodart B."/>
            <person name="Jeffress S."/>
            <person name="Ash G."/>
            <person name="Arun Chinnappa K."/>
        </authorList>
    </citation>
    <scope>NUCLEOTIDE SEQUENCE [LARGE SCALE GENOMIC DNA]</scope>
    <source>
        <strain evidence="2 3">Hillstone_2</strain>
    </source>
</reference>
<protein>
    <submittedName>
        <fullName evidence="2">Uncharacterized protein</fullName>
    </submittedName>
</protein>
<organism evidence="2 3">
    <name type="scientific">Elsinoe australis</name>
    <dbReference type="NCBI Taxonomy" id="40998"/>
    <lineage>
        <taxon>Eukaryota</taxon>
        <taxon>Fungi</taxon>
        <taxon>Dikarya</taxon>
        <taxon>Ascomycota</taxon>
        <taxon>Pezizomycotina</taxon>
        <taxon>Dothideomycetes</taxon>
        <taxon>Dothideomycetidae</taxon>
        <taxon>Myriangiales</taxon>
        <taxon>Elsinoaceae</taxon>
        <taxon>Elsinoe</taxon>
    </lineage>
</organism>
<dbReference type="EMBL" id="PTQR01000116">
    <property type="protein sequence ID" value="TKX19364.1"/>
    <property type="molecule type" value="Genomic_DNA"/>
</dbReference>
<sequence>MKKPNSLDNQPGVDHLIPCFALDFAERLDVVPEIHFDSEIGHRFPRMLALGNLLLDLARHSNEAHPPAHATLERQIKYDVQGINNTLTYDEGWPCLGDLPQDVPPIRDTYKEITTRCMDQDIFKTAMSATASMENIVNPSNIDADAGQRRSVIYRRIVAPLAALLADFGRTARLSDSTTTSSTCSDEEISPSPKIPMKSQANVSATHTISE</sequence>
<feature type="compositionally biased region" description="Low complexity" evidence="1">
    <location>
        <begin position="175"/>
        <end position="184"/>
    </location>
</feature>
<feature type="compositionally biased region" description="Polar residues" evidence="1">
    <location>
        <begin position="199"/>
        <end position="211"/>
    </location>
</feature>
<evidence type="ECO:0000313" key="2">
    <source>
        <dbReference type="EMBL" id="TKX19364.1"/>
    </source>
</evidence>
<feature type="region of interest" description="Disordered" evidence="1">
    <location>
        <begin position="175"/>
        <end position="211"/>
    </location>
</feature>
<dbReference type="AlphaFoldDB" id="A0A4U7AUQ3"/>
<accession>A0A4U7AUQ3</accession>
<evidence type="ECO:0000256" key="1">
    <source>
        <dbReference type="SAM" id="MobiDB-lite"/>
    </source>
</evidence>
<evidence type="ECO:0000313" key="3">
    <source>
        <dbReference type="Proteomes" id="UP000308133"/>
    </source>
</evidence>
<comment type="caution">
    <text evidence="2">The sequence shown here is derived from an EMBL/GenBank/DDBJ whole genome shotgun (WGS) entry which is preliminary data.</text>
</comment>
<dbReference type="Proteomes" id="UP000308133">
    <property type="component" value="Unassembled WGS sequence"/>
</dbReference>